<gene>
    <name evidence="1" type="ORF">GCM10023156_62490</name>
</gene>
<proteinExistence type="predicted"/>
<organism evidence="1 2">
    <name type="scientific">Novipirellula rosea</name>
    <dbReference type="NCBI Taxonomy" id="1031540"/>
    <lineage>
        <taxon>Bacteria</taxon>
        <taxon>Pseudomonadati</taxon>
        <taxon>Planctomycetota</taxon>
        <taxon>Planctomycetia</taxon>
        <taxon>Pirellulales</taxon>
        <taxon>Pirellulaceae</taxon>
        <taxon>Novipirellula</taxon>
    </lineage>
</organism>
<dbReference type="Proteomes" id="UP001500840">
    <property type="component" value="Unassembled WGS sequence"/>
</dbReference>
<keyword evidence="2" id="KW-1185">Reference proteome</keyword>
<evidence type="ECO:0000313" key="2">
    <source>
        <dbReference type="Proteomes" id="UP001500840"/>
    </source>
</evidence>
<evidence type="ECO:0000313" key="1">
    <source>
        <dbReference type="EMBL" id="GAA4469868.1"/>
    </source>
</evidence>
<protein>
    <submittedName>
        <fullName evidence="1">Uncharacterized protein</fullName>
    </submittedName>
</protein>
<dbReference type="EMBL" id="BAABGA010000107">
    <property type="protein sequence ID" value="GAA4469868.1"/>
    <property type="molecule type" value="Genomic_DNA"/>
</dbReference>
<comment type="caution">
    <text evidence="1">The sequence shown here is derived from an EMBL/GenBank/DDBJ whole genome shotgun (WGS) entry which is preliminary data.</text>
</comment>
<name>A0ABP8NQS4_9BACT</name>
<sequence>MSLIAFGLSWTAHTPGGHHEPLRTYAILLGTNPEIAQQHLVEQYSGQFVSPDEAVRLVGYRPRSVDVPPSGFSCDKLIVLDMPYCKCVQADWQREDGSHLAVFDHKSQLDDYFAGQPSIHIECVQTAVAV</sequence>
<reference evidence="2" key="1">
    <citation type="journal article" date="2019" name="Int. J. Syst. Evol. Microbiol.">
        <title>The Global Catalogue of Microorganisms (GCM) 10K type strain sequencing project: providing services to taxonomists for standard genome sequencing and annotation.</title>
        <authorList>
            <consortium name="The Broad Institute Genomics Platform"/>
            <consortium name="The Broad Institute Genome Sequencing Center for Infectious Disease"/>
            <person name="Wu L."/>
            <person name="Ma J."/>
        </authorList>
    </citation>
    <scope>NUCLEOTIDE SEQUENCE [LARGE SCALE GENOMIC DNA]</scope>
    <source>
        <strain evidence="2">JCM 17759</strain>
    </source>
</reference>
<accession>A0ABP8NQS4</accession>